<name>A0A5D4RL35_9BACI</name>
<dbReference type="RefSeq" id="WP_148973959.1">
    <property type="nucleotide sequence ID" value="NZ_JBNIKU010000009.1"/>
</dbReference>
<dbReference type="EMBL" id="VTER01000003">
    <property type="protein sequence ID" value="TYS50132.1"/>
    <property type="molecule type" value="Genomic_DNA"/>
</dbReference>
<reference evidence="2 3" key="1">
    <citation type="submission" date="2019-08" db="EMBL/GenBank/DDBJ databases">
        <title>Bacillus genomes from the desert of Cuatro Cienegas, Coahuila.</title>
        <authorList>
            <person name="Olmedo-Alvarez G."/>
        </authorList>
    </citation>
    <scope>NUCLEOTIDE SEQUENCE [LARGE SCALE GENOMIC DNA]</scope>
    <source>
        <strain evidence="2 3">CH446_14T</strain>
    </source>
</reference>
<feature type="domain" description="Thioredoxin" evidence="1">
    <location>
        <begin position="17"/>
        <end position="88"/>
    </location>
</feature>
<dbReference type="Pfam" id="PF00085">
    <property type="entry name" value="Thioredoxin"/>
    <property type="match status" value="1"/>
</dbReference>
<dbReference type="AlphaFoldDB" id="A0A5D4RL35"/>
<dbReference type="SUPFAM" id="SSF52833">
    <property type="entry name" value="Thioredoxin-like"/>
    <property type="match status" value="1"/>
</dbReference>
<protein>
    <submittedName>
        <fullName evidence="2">Thioredoxin family protein</fullName>
    </submittedName>
</protein>
<evidence type="ECO:0000313" key="2">
    <source>
        <dbReference type="EMBL" id="TYS50132.1"/>
    </source>
</evidence>
<proteinExistence type="predicted"/>
<dbReference type="Gene3D" id="3.40.30.10">
    <property type="entry name" value="Glutaredoxin"/>
    <property type="match status" value="1"/>
</dbReference>
<accession>A0A5D4RL35</accession>
<dbReference type="CDD" id="cd02947">
    <property type="entry name" value="TRX_family"/>
    <property type="match status" value="1"/>
</dbReference>
<evidence type="ECO:0000259" key="1">
    <source>
        <dbReference type="Pfam" id="PF00085"/>
    </source>
</evidence>
<dbReference type="InterPro" id="IPR013766">
    <property type="entry name" value="Thioredoxin_domain"/>
</dbReference>
<comment type="caution">
    <text evidence="2">The sequence shown here is derived from an EMBL/GenBank/DDBJ whole genome shotgun (WGS) entry which is preliminary data.</text>
</comment>
<dbReference type="Proteomes" id="UP000322139">
    <property type="component" value="Unassembled WGS sequence"/>
</dbReference>
<organism evidence="2 3">
    <name type="scientific">Bacillus infantis</name>
    <dbReference type="NCBI Taxonomy" id="324767"/>
    <lineage>
        <taxon>Bacteria</taxon>
        <taxon>Bacillati</taxon>
        <taxon>Bacillota</taxon>
        <taxon>Bacilli</taxon>
        <taxon>Bacillales</taxon>
        <taxon>Bacillaceae</taxon>
        <taxon>Bacillus</taxon>
    </lineage>
</organism>
<gene>
    <name evidence="2" type="ORF">FZD51_06150</name>
</gene>
<evidence type="ECO:0000313" key="3">
    <source>
        <dbReference type="Proteomes" id="UP000322139"/>
    </source>
</evidence>
<dbReference type="InterPro" id="IPR036249">
    <property type="entry name" value="Thioredoxin-like_sf"/>
</dbReference>
<sequence length="106" mass="12395">MIGLQELIFGDLERFEKDRETWMLYLYTPMCGTCQMAGRMLEVTLEVLPGIECRKANLNYFPDLAGKWSVESVPCLLFFREGQLAEKIYAFHSVPYLLEKTKEYLL</sequence>